<comment type="caution">
    <text evidence="3">The sequence shown here is derived from an EMBL/GenBank/DDBJ whole genome shotgun (WGS) entry which is preliminary data.</text>
</comment>
<dbReference type="AlphaFoldDB" id="A0A9P1G6P9"/>
<keyword evidence="5" id="KW-1185">Reference proteome</keyword>
<proteinExistence type="predicted"/>
<keyword evidence="2" id="KW-0812">Transmembrane</keyword>
<reference evidence="3" key="1">
    <citation type="submission" date="2022-10" db="EMBL/GenBank/DDBJ databases">
        <authorList>
            <person name="Chen Y."/>
            <person name="Dougan E. K."/>
            <person name="Chan C."/>
            <person name="Rhodes N."/>
            <person name="Thang M."/>
        </authorList>
    </citation>
    <scope>NUCLEOTIDE SEQUENCE</scope>
</reference>
<accession>A0A9P1G6P9</accession>
<dbReference type="EMBL" id="CAMXCT020003190">
    <property type="protein sequence ID" value="CAL1156324.1"/>
    <property type="molecule type" value="Genomic_DNA"/>
</dbReference>
<dbReference type="OrthoDB" id="412041at2759"/>
<feature type="region of interest" description="Disordered" evidence="1">
    <location>
        <begin position="314"/>
        <end position="336"/>
    </location>
</feature>
<evidence type="ECO:0000313" key="4">
    <source>
        <dbReference type="EMBL" id="CAL4790261.1"/>
    </source>
</evidence>
<dbReference type="Proteomes" id="UP001152797">
    <property type="component" value="Unassembled WGS sequence"/>
</dbReference>
<feature type="transmembrane region" description="Helical" evidence="2">
    <location>
        <begin position="258"/>
        <end position="277"/>
    </location>
</feature>
<gene>
    <name evidence="3" type="ORF">C1SCF055_LOCUS28859</name>
</gene>
<feature type="transmembrane region" description="Helical" evidence="2">
    <location>
        <begin position="213"/>
        <end position="230"/>
    </location>
</feature>
<protein>
    <submittedName>
        <fullName evidence="3">Uncharacterized protein</fullName>
    </submittedName>
</protein>
<feature type="transmembrane region" description="Helical" evidence="2">
    <location>
        <begin position="182"/>
        <end position="201"/>
    </location>
</feature>
<dbReference type="EMBL" id="CAMXCT030003190">
    <property type="protein sequence ID" value="CAL4790261.1"/>
    <property type="molecule type" value="Genomic_DNA"/>
</dbReference>
<feature type="transmembrane region" description="Helical" evidence="2">
    <location>
        <begin position="40"/>
        <end position="61"/>
    </location>
</feature>
<feature type="transmembrane region" description="Helical" evidence="2">
    <location>
        <begin position="81"/>
        <end position="101"/>
    </location>
</feature>
<name>A0A9P1G6P9_9DINO</name>
<dbReference type="EMBL" id="CAMXCT010003190">
    <property type="protein sequence ID" value="CAI4002949.1"/>
    <property type="molecule type" value="Genomic_DNA"/>
</dbReference>
<keyword evidence="2" id="KW-0472">Membrane</keyword>
<evidence type="ECO:0000256" key="2">
    <source>
        <dbReference type="SAM" id="Phobius"/>
    </source>
</evidence>
<keyword evidence="2" id="KW-1133">Transmembrane helix</keyword>
<feature type="transmembrane region" description="Helical" evidence="2">
    <location>
        <begin position="147"/>
        <end position="167"/>
    </location>
</feature>
<evidence type="ECO:0000313" key="5">
    <source>
        <dbReference type="Proteomes" id="UP001152797"/>
    </source>
</evidence>
<sequence>MASGIVHVANGLVPPLKLIRIFPFDVVFNHKSRNTLKNRYLALPYNMMLGVGWCINAVASFLVKRLNEYAWPDLPVAARSVLQLVFQLTYFGIMSICVLRLDAYYHLKKREQELWEEQDLTDVTDIEIRRFEVELVANNLGDTLTHALAFVYGWGVSDLLNVLYYAFFMGCSSYSKCPYQQVWYYGIIVTVVLGWYIKTLSLQEYRSLASKSYRSFMITAMSLTVGWAWMNVCQVTTDSFVDAWNSVRFSIWTKPLCYLFMSVFVYILMVEIYYQILDELRYIKRERDEFHEAYPTVPDSGSRVGSFGIGLSSEATLQRDPEVPNDQNSPKPPESI</sequence>
<evidence type="ECO:0000256" key="1">
    <source>
        <dbReference type="SAM" id="MobiDB-lite"/>
    </source>
</evidence>
<reference evidence="4 5" key="2">
    <citation type="submission" date="2024-05" db="EMBL/GenBank/DDBJ databases">
        <authorList>
            <person name="Chen Y."/>
            <person name="Shah S."/>
            <person name="Dougan E. K."/>
            <person name="Thang M."/>
            <person name="Chan C."/>
        </authorList>
    </citation>
    <scope>NUCLEOTIDE SEQUENCE [LARGE SCALE GENOMIC DNA]</scope>
</reference>
<evidence type="ECO:0000313" key="3">
    <source>
        <dbReference type="EMBL" id="CAI4002949.1"/>
    </source>
</evidence>
<organism evidence="3">
    <name type="scientific">Cladocopium goreaui</name>
    <dbReference type="NCBI Taxonomy" id="2562237"/>
    <lineage>
        <taxon>Eukaryota</taxon>
        <taxon>Sar</taxon>
        <taxon>Alveolata</taxon>
        <taxon>Dinophyceae</taxon>
        <taxon>Suessiales</taxon>
        <taxon>Symbiodiniaceae</taxon>
        <taxon>Cladocopium</taxon>
    </lineage>
</organism>